<evidence type="ECO:0000313" key="1">
    <source>
        <dbReference type="EMBL" id="PSJ05987.1"/>
    </source>
</evidence>
<dbReference type="EMBL" id="PXXO01000005">
    <property type="protein sequence ID" value="PSJ05987.1"/>
    <property type="molecule type" value="Genomic_DNA"/>
</dbReference>
<reference evidence="1 2" key="1">
    <citation type="journal article" date="2018" name="Environ. Microbiol.">
        <title>Ecological and genomic features of two widespread freshwater picocyanobacteria.</title>
        <authorList>
            <person name="Cabello-Yeves P.J."/>
            <person name="Picazo A."/>
            <person name="Camacho A."/>
            <person name="Callieri C."/>
            <person name="Rosselli R."/>
            <person name="Roda-Garcia J.J."/>
            <person name="Coutinho F.H."/>
            <person name="Rodriguez-Valera F."/>
        </authorList>
    </citation>
    <scope>NUCLEOTIDE SEQUENCE [LARGE SCALE GENOMIC DNA]</scope>
    <source>
        <strain evidence="1 2">Tous</strain>
    </source>
</reference>
<accession>A0A2P7MXT0</accession>
<organism evidence="1 2">
    <name type="scientific">Cyanobium usitatum str. Tous</name>
    <dbReference type="NCBI Taxonomy" id="2116684"/>
    <lineage>
        <taxon>Bacteria</taxon>
        <taxon>Bacillati</taxon>
        <taxon>Cyanobacteriota</taxon>
        <taxon>Cyanophyceae</taxon>
        <taxon>Synechococcales</taxon>
        <taxon>Prochlorococcaceae</taxon>
        <taxon>Cyanobium</taxon>
    </lineage>
</organism>
<protein>
    <submittedName>
        <fullName evidence="1">Uncharacterized protein</fullName>
    </submittedName>
</protein>
<evidence type="ECO:0000313" key="2">
    <source>
        <dbReference type="Proteomes" id="UP000243002"/>
    </source>
</evidence>
<comment type="caution">
    <text evidence="1">The sequence shown here is derived from an EMBL/GenBank/DDBJ whole genome shotgun (WGS) entry which is preliminary data.</text>
</comment>
<name>A0A2P7MXT0_9CYAN</name>
<keyword evidence="2" id="KW-1185">Reference proteome</keyword>
<dbReference type="AlphaFoldDB" id="A0A2P7MXT0"/>
<gene>
    <name evidence="1" type="ORF">C7K55_06040</name>
</gene>
<sequence length="226" mass="25039">MPDNTLTPDCLHRIGGAQLFMSPTWTPEQKGVKVQIVDVFALELATGYSKDPEGRLLLSSEPSVSSGRTWSLAKACQLVRNDRRPERWVVLHRHKKAWGLFWVGGGLDQCRAALTAAMGIEQTGGALVPATPEALLRLILTLEEPEVEPVLITKIKKQKKAADEEEEEPLNRHQGFPWKAVAITSAVWLAALGLLGASLTSQLQQQDQRLQQLIERLEARPNTVKQ</sequence>
<proteinExistence type="predicted"/>
<dbReference type="Proteomes" id="UP000243002">
    <property type="component" value="Unassembled WGS sequence"/>
</dbReference>